<gene>
    <name evidence="1" type="ORF">CEXT_517501</name>
</gene>
<evidence type="ECO:0000313" key="1">
    <source>
        <dbReference type="EMBL" id="GIY96803.1"/>
    </source>
</evidence>
<sequence length="128" mass="14004">MTVAPEPRLPHIMVRFNDGLKEHVAVISNQHKEDVVKDFLVIGSREFCQRRLTGLIEGVVEGISKVYNSGVCVASVVNFADWKRNDFGVASIRDEFVEFSSEFGVFGVIPGSMSCVKIAGNDSIVADA</sequence>
<keyword evidence="2" id="KW-1185">Reference proteome</keyword>
<evidence type="ECO:0000313" key="2">
    <source>
        <dbReference type="Proteomes" id="UP001054945"/>
    </source>
</evidence>
<proteinExistence type="predicted"/>
<dbReference type="EMBL" id="BPLR01000704">
    <property type="protein sequence ID" value="GIY96803.1"/>
    <property type="molecule type" value="Genomic_DNA"/>
</dbReference>
<protein>
    <submittedName>
        <fullName evidence="1">Uncharacterized protein</fullName>
    </submittedName>
</protein>
<reference evidence="1 2" key="1">
    <citation type="submission" date="2021-06" db="EMBL/GenBank/DDBJ databases">
        <title>Caerostris extrusa draft genome.</title>
        <authorList>
            <person name="Kono N."/>
            <person name="Arakawa K."/>
        </authorList>
    </citation>
    <scope>NUCLEOTIDE SEQUENCE [LARGE SCALE GENOMIC DNA]</scope>
</reference>
<accession>A0AAV4XR05</accession>
<organism evidence="1 2">
    <name type="scientific">Caerostris extrusa</name>
    <name type="common">Bark spider</name>
    <name type="synonym">Caerostris bankana</name>
    <dbReference type="NCBI Taxonomy" id="172846"/>
    <lineage>
        <taxon>Eukaryota</taxon>
        <taxon>Metazoa</taxon>
        <taxon>Ecdysozoa</taxon>
        <taxon>Arthropoda</taxon>
        <taxon>Chelicerata</taxon>
        <taxon>Arachnida</taxon>
        <taxon>Araneae</taxon>
        <taxon>Araneomorphae</taxon>
        <taxon>Entelegynae</taxon>
        <taxon>Araneoidea</taxon>
        <taxon>Araneidae</taxon>
        <taxon>Caerostris</taxon>
    </lineage>
</organism>
<dbReference type="Proteomes" id="UP001054945">
    <property type="component" value="Unassembled WGS sequence"/>
</dbReference>
<name>A0AAV4XR05_CAEEX</name>
<comment type="caution">
    <text evidence="1">The sequence shown here is derived from an EMBL/GenBank/DDBJ whole genome shotgun (WGS) entry which is preliminary data.</text>
</comment>
<dbReference type="AlphaFoldDB" id="A0AAV4XR05"/>